<organism evidence="4 5">
    <name type="scientific">Cellvibrio polysaccharolyticus</name>
    <dbReference type="NCBI Taxonomy" id="2082724"/>
    <lineage>
        <taxon>Bacteria</taxon>
        <taxon>Pseudomonadati</taxon>
        <taxon>Pseudomonadota</taxon>
        <taxon>Gammaproteobacteria</taxon>
        <taxon>Cellvibrionales</taxon>
        <taxon>Cellvibrionaceae</taxon>
        <taxon>Cellvibrio</taxon>
    </lineage>
</organism>
<dbReference type="PANTHER" id="PTHR45713">
    <property type="entry name" value="FTP DOMAIN-CONTAINING PROTEIN"/>
    <property type="match status" value="1"/>
</dbReference>
<dbReference type="Gene3D" id="2.60.120.260">
    <property type="entry name" value="Galactose-binding domain-like"/>
    <property type="match status" value="2"/>
</dbReference>
<feature type="domain" description="F5/8 type C" evidence="3">
    <location>
        <begin position="181"/>
        <end position="312"/>
    </location>
</feature>
<dbReference type="PROSITE" id="PS50022">
    <property type="entry name" value="FA58C_3"/>
    <property type="match status" value="2"/>
</dbReference>
<dbReference type="PANTHER" id="PTHR45713:SF6">
    <property type="entry name" value="F5_8 TYPE C DOMAIN-CONTAINING PROTEIN"/>
    <property type="match status" value="1"/>
</dbReference>
<dbReference type="SUPFAM" id="SSF49265">
    <property type="entry name" value="Fibronectin type III"/>
    <property type="match status" value="1"/>
</dbReference>
<dbReference type="InterPro" id="IPR051941">
    <property type="entry name" value="BG_Antigen-Binding_Lectin"/>
</dbReference>
<feature type="chain" id="PRO_5036736595" description="F5/8 type C domain-containing protein" evidence="2">
    <location>
        <begin position="50"/>
        <end position="522"/>
    </location>
</feature>
<dbReference type="EMBL" id="PRDL01000001">
    <property type="protein sequence ID" value="MBE8716181.1"/>
    <property type="molecule type" value="Genomic_DNA"/>
</dbReference>
<evidence type="ECO:0000313" key="5">
    <source>
        <dbReference type="Proteomes" id="UP000652567"/>
    </source>
</evidence>
<keyword evidence="5" id="KW-1185">Reference proteome</keyword>
<evidence type="ECO:0000256" key="1">
    <source>
        <dbReference type="SAM" id="MobiDB-lite"/>
    </source>
</evidence>
<name>A0A928V3C7_9GAMM</name>
<dbReference type="Proteomes" id="UP000652567">
    <property type="component" value="Unassembled WGS sequence"/>
</dbReference>
<dbReference type="InterPro" id="IPR008979">
    <property type="entry name" value="Galactose-bd-like_sf"/>
</dbReference>
<accession>A0A928V3C7</accession>
<dbReference type="Gene3D" id="2.60.40.10">
    <property type="entry name" value="Immunoglobulins"/>
    <property type="match status" value="1"/>
</dbReference>
<dbReference type="InterPro" id="IPR013783">
    <property type="entry name" value="Ig-like_fold"/>
</dbReference>
<evidence type="ECO:0000259" key="3">
    <source>
        <dbReference type="PROSITE" id="PS50022"/>
    </source>
</evidence>
<dbReference type="InterPro" id="IPR036116">
    <property type="entry name" value="FN3_sf"/>
</dbReference>
<reference evidence="4" key="1">
    <citation type="submission" date="2018-07" db="EMBL/GenBank/DDBJ databases">
        <title>Genome assembly of strain Ka43.</title>
        <authorList>
            <person name="Kukolya J."/>
            <person name="Nagy I."/>
            <person name="Horvath B."/>
            <person name="Toth A."/>
        </authorList>
    </citation>
    <scope>NUCLEOTIDE SEQUENCE</scope>
    <source>
        <strain evidence="4">KB43</strain>
    </source>
</reference>
<feature type="region of interest" description="Disordered" evidence="1">
    <location>
        <begin position="328"/>
        <end position="349"/>
    </location>
</feature>
<evidence type="ECO:0000256" key="2">
    <source>
        <dbReference type="SAM" id="SignalP"/>
    </source>
</evidence>
<dbReference type="InterPro" id="IPR000421">
    <property type="entry name" value="FA58C"/>
</dbReference>
<evidence type="ECO:0000313" key="4">
    <source>
        <dbReference type="EMBL" id="MBE8716181.1"/>
    </source>
</evidence>
<protein>
    <recommendedName>
        <fullName evidence="3">F5/8 type C domain-containing protein</fullName>
    </recommendedName>
</protein>
<dbReference type="AlphaFoldDB" id="A0A928V3C7"/>
<feature type="domain" description="F5/8 type C" evidence="3">
    <location>
        <begin position="39"/>
        <end position="180"/>
    </location>
</feature>
<sequence>MRALMNSSACAVSLSDLVTHFFARIMPGKFVTSSILKLCLCALALQAHAVIAEENIALNKPAFSSSNETAALSASSAFDGNATSRWSSSFADNQWIAVDLGATYLISGIKLQWQNSYGREYLIQTSVDNINWTTIHSQQNGTGGVEDLTVAGEGRYVRMMGLKRFTRYGFSLFEFAVYGDLPQVAANRALNAPVTTSSNENATLQGSFAVDGDAKSRWASSFADNQWIVVDMGTTHRIQKVKLHWQNSYAKQYRIQFSRDGQIWKDAHHEQNSDGGVDEVSINHGGRYLRILCITRFTRYGFSLFEIEAIGYPVASRTLDAFYAETSGSSSSSSSSSSSAASKPPVVAEPPAVAPAPNAVYDAFEDRIELSWSNVQVPANVAYYQLYRDGVRIADIAATDRSFTDYQVISDKAYQYKLSGCTQSGVCTQLDTLAAKIDSTQQLTLSWNQPDARENGDFLASDEIGGYEIRLKDLDGKVVKSIVITDPGRNQINIGQNSSAYLYDIATFDKRGLYSLFVSIEP</sequence>
<dbReference type="Pfam" id="PF00754">
    <property type="entry name" value="F5_F8_type_C"/>
    <property type="match status" value="2"/>
</dbReference>
<dbReference type="SUPFAM" id="SSF49785">
    <property type="entry name" value="Galactose-binding domain-like"/>
    <property type="match status" value="2"/>
</dbReference>
<comment type="caution">
    <text evidence="4">The sequence shown here is derived from an EMBL/GenBank/DDBJ whole genome shotgun (WGS) entry which is preliminary data.</text>
</comment>
<proteinExistence type="predicted"/>
<feature type="signal peptide" evidence="2">
    <location>
        <begin position="1"/>
        <end position="49"/>
    </location>
</feature>
<gene>
    <name evidence="4" type="ORF">C4F51_03160</name>
</gene>
<keyword evidence="2" id="KW-0732">Signal</keyword>